<dbReference type="AlphaFoldDB" id="A0A3R9QJ26"/>
<evidence type="ECO:0000256" key="11">
    <source>
        <dbReference type="ARBA" id="ARBA00023204"/>
    </source>
</evidence>
<evidence type="ECO:0000256" key="7">
    <source>
        <dbReference type="ARBA" id="ARBA00022763"/>
    </source>
</evidence>
<keyword evidence="4" id="KW-0540">Nuclease</keyword>
<evidence type="ECO:0000256" key="13">
    <source>
        <dbReference type="ARBA" id="ARBA00029523"/>
    </source>
</evidence>
<keyword evidence="6" id="KW-0255">Endonuclease</keyword>
<comment type="similarity">
    <text evidence="12">Belongs to the RecU family.</text>
</comment>
<organism evidence="14 15">
    <name type="scientific">Salibacterium salarium</name>
    <dbReference type="NCBI Taxonomy" id="284579"/>
    <lineage>
        <taxon>Bacteria</taxon>
        <taxon>Bacillati</taxon>
        <taxon>Bacillota</taxon>
        <taxon>Bacilli</taxon>
        <taxon>Bacillales</taxon>
        <taxon>Bacillaceae</taxon>
    </lineage>
</organism>
<proteinExistence type="inferred from homology"/>
<dbReference type="GO" id="GO:0005737">
    <property type="term" value="C:cytoplasm"/>
    <property type="evidence" value="ECO:0007669"/>
    <property type="project" value="UniProtKB-SubCell"/>
</dbReference>
<evidence type="ECO:0000256" key="1">
    <source>
        <dbReference type="ARBA" id="ARBA00001946"/>
    </source>
</evidence>
<sequence length="117" mass="13280">MKIVGTTKGGQHLCTFSEKSTVDYHKVYQGRSIQFEAKSTGKKRFDLELITDSQIDFLQQSENQGAICFLLLENQTTEKRLLHSELCSRYANTVSQGRGCILDYLAVVDKHTEKMNS</sequence>
<evidence type="ECO:0000256" key="8">
    <source>
        <dbReference type="ARBA" id="ARBA00022801"/>
    </source>
</evidence>
<dbReference type="GO" id="GO:0003676">
    <property type="term" value="F:nucleic acid binding"/>
    <property type="evidence" value="ECO:0007669"/>
    <property type="project" value="InterPro"/>
</dbReference>
<dbReference type="Gene3D" id="3.40.1350.10">
    <property type="match status" value="1"/>
</dbReference>
<evidence type="ECO:0000256" key="6">
    <source>
        <dbReference type="ARBA" id="ARBA00022759"/>
    </source>
</evidence>
<evidence type="ECO:0000256" key="4">
    <source>
        <dbReference type="ARBA" id="ARBA00022722"/>
    </source>
</evidence>
<dbReference type="Pfam" id="PF03838">
    <property type="entry name" value="RecU"/>
    <property type="match status" value="1"/>
</dbReference>
<keyword evidence="15" id="KW-1185">Reference proteome</keyword>
<keyword evidence="5" id="KW-0479">Metal-binding</keyword>
<dbReference type="EMBL" id="RBVX01000023">
    <property type="protein sequence ID" value="RSL31571.1"/>
    <property type="molecule type" value="Genomic_DNA"/>
</dbReference>
<evidence type="ECO:0000256" key="2">
    <source>
        <dbReference type="ARBA" id="ARBA00004496"/>
    </source>
</evidence>
<keyword evidence="7" id="KW-0227">DNA damage</keyword>
<dbReference type="GO" id="GO:0006310">
    <property type="term" value="P:DNA recombination"/>
    <property type="evidence" value="ECO:0007669"/>
    <property type="project" value="UniProtKB-KW"/>
</dbReference>
<dbReference type="GO" id="GO:0016787">
    <property type="term" value="F:hydrolase activity"/>
    <property type="evidence" value="ECO:0007669"/>
    <property type="project" value="UniProtKB-KW"/>
</dbReference>
<evidence type="ECO:0000313" key="14">
    <source>
        <dbReference type="EMBL" id="RSL31571.1"/>
    </source>
</evidence>
<comment type="cofactor">
    <cofactor evidence="1">
        <name>Mg(2+)</name>
        <dbReference type="ChEBI" id="CHEBI:18420"/>
    </cofactor>
</comment>
<evidence type="ECO:0000256" key="10">
    <source>
        <dbReference type="ARBA" id="ARBA00023172"/>
    </source>
</evidence>
<keyword evidence="9" id="KW-0460">Magnesium</keyword>
<evidence type="ECO:0000256" key="12">
    <source>
        <dbReference type="ARBA" id="ARBA00023447"/>
    </source>
</evidence>
<accession>A0A3R9QJ26</accession>
<dbReference type="Proteomes" id="UP000275076">
    <property type="component" value="Unassembled WGS sequence"/>
</dbReference>
<evidence type="ECO:0000313" key="15">
    <source>
        <dbReference type="Proteomes" id="UP000275076"/>
    </source>
</evidence>
<dbReference type="GO" id="GO:0046872">
    <property type="term" value="F:metal ion binding"/>
    <property type="evidence" value="ECO:0007669"/>
    <property type="project" value="UniProtKB-KW"/>
</dbReference>
<comment type="caution">
    <text evidence="14">The sequence shown here is derived from an EMBL/GenBank/DDBJ whole genome shotgun (WGS) entry which is preliminary data.</text>
</comment>
<gene>
    <name evidence="14" type="ORF">D7Z54_20255</name>
</gene>
<comment type="subcellular location">
    <subcellularLocation>
        <location evidence="2">Cytoplasm</location>
    </subcellularLocation>
</comment>
<dbReference type="OrthoDB" id="9783592at2"/>
<dbReference type="SUPFAM" id="SSF52980">
    <property type="entry name" value="Restriction endonuclease-like"/>
    <property type="match status" value="1"/>
</dbReference>
<dbReference type="InterPro" id="IPR011335">
    <property type="entry name" value="Restrct_endonuc-II-like"/>
</dbReference>
<dbReference type="InterPro" id="IPR011856">
    <property type="entry name" value="tRNA_endonuc-like_dom_sf"/>
</dbReference>
<evidence type="ECO:0000256" key="9">
    <source>
        <dbReference type="ARBA" id="ARBA00022842"/>
    </source>
</evidence>
<dbReference type="GO" id="GO:0006281">
    <property type="term" value="P:DNA repair"/>
    <property type="evidence" value="ECO:0007669"/>
    <property type="project" value="UniProtKB-KW"/>
</dbReference>
<dbReference type="InterPro" id="IPR004612">
    <property type="entry name" value="Resolv_RecU"/>
</dbReference>
<keyword evidence="8" id="KW-0378">Hydrolase</keyword>
<keyword evidence="10" id="KW-0233">DNA recombination</keyword>
<keyword evidence="3" id="KW-0963">Cytoplasm</keyword>
<keyword evidence="11" id="KW-0234">DNA repair</keyword>
<evidence type="ECO:0000256" key="3">
    <source>
        <dbReference type="ARBA" id="ARBA00022490"/>
    </source>
</evidence>
<name>A0A3R9QJ26_9BACI</name>
<reference evidence="14 15" key="1">
    <citation type="submission" date="2018-10" db="EMBL/GenBank/DDBJ databases">
        <title>Draft genome sequence of Bacillus salarius IM0101, isolated from a hypersaline soil in Inner Mongolia, China.</title>
        <authorList>
            <person name="Yamprayoonswat W."/>
            <person name="Boonvisut S."/>
            <person name="Jumpathong W."/>
            <person name="Sittihan S."/>
            <person name="Ruangsuj P."/>
            <person name="Wanthongcharoen S."/>
            <person name="Thongpramul N."/>
            <person name="Pimmason S."/>
            <person name="Yu B."/>
            <person name="Yasawong M."/>
        </authorList>
    </citation>
    <scope>NUCLEOTIDE SEQUENCE [LARGE SCALE GENOMIC DNA]</scope>
    <source>
        <strain evidence="14 15">IM0101</strain>
    </source>
</reference>
<evidence type="ECO:0000256" key="5">
    <source>
        <dbReference type="ARBA" id="ARBA00022723"/>
    </source>
</evidence>
<dbReference type="GO" id="GO:0004519">
    <property type="term" value="F:endonuclease activity"/>
    <property type="evidence" value="ECO:0007669"/>
    <property type="project" value="UniProtKB-KW"/>
</dbReference>
<protein>
    <recommendedName>
        <fullName evidence="13">Holliday junction resolvase RecU</fullName>
    </recommendedName>
</protein>